<evidence type="ECO:0000313" key="2">
    <source>
        <dbReference type="EMBL" id="EDL91979.1"/>
    </source>
</evidence>
<evidence type="ECO:0000313" key="4">
    <source>
        <dbReference type="RGD" id="708465"/>
    </source>
</evidence>
<dbReference type="AlphaFoldDB" id="A6JQV8"/>
<gene>
    <name evidence="2 4" type="primary">Otos</name>
    <name evidence="2" type="ORF">rCG_55690</name>
</gene>
<evidence type="ECO:0000313" key="3">
    <source>
        <dbReference type="Proteomes" id="UP000234681"/>
    </source>
</evidence>
<dbReference type="Proteomes" id="UP000234681">
    <property type="component" value="Chromosome 9"/>
</dbReference>
<protein>
    <submittedName>
        <fullName evidence="2">Otospiralin</fullName>
    </submittedName>
</protein>
<sequence length="105" mass="11663">MCCSRVGSRGRKIPPNHSQSWSFATTRGNKGPLSSKGGPYTWKHFLTASRQTLEALDVSSEVLCGAGEQGLSPMHWISSRLLSSFENADPALPSAWNFRRNRSYY</sequence>
<feature type="compositionally biased region" description="Polar residues" evidence="1">
    <location>
        <begin position="16"/>
        <end position="28"/>
    </location>
</feature>
<dbReference type="RGD" id="708465">
    <property type="gene designation" value="Otos"/>
</dbReference>
<feature type="region of interest" description="Disordered" evidence="1">
    <location>
        <begin position="1"/>
        <end position="36"/>
    </location>
</feature>
<reference evidence="2 3" key="1">
    <citation type="submission" date="2005-09" db="EMBL/GenBank/DDBJ databases">
        <authorList>
            <person name="Mural R.J."/>
            <person name="Li P.W."/>
            <person name="Adams M.D."/>
            <person name="Amanatides P.G."/>
            <person name="Baden-Tillson H."/>
            <person name="Barnstead M."/>
            <person name="Chin S.H."/>
            <person name="Dew I."/>
            <person name="Evans C.A."/>
            <person name="Ferriera S."/>
            <person name="Flanigan M."/>
            <person name="Fosler C."/>
            <person name="Glodek A."/>
            <person name="Gu Z."/>
            <person name="Holt R.A."/>
            <person name="Jennings D."/>
            <person name="Kraft C.L."/>
            <person name="Lu F."/>
            <person name="Nguyen T."/>
            <person name="Nusskern D.R."/>
            <person name="Pfannkoch C.M."/>
            <person name="Sitter C."/>
            <person name="Sutton G.G."/>
            <person name="Venter J.C."/>
            <person name="Wang Z."/>
            <person name="Woodage T."/>
            <person name="Zheng X.H."/>
            <person name="Zhong F."/>
        </authorList>
    </citation>
    <scope>NUCLEOTIDE SEQUENCE [LARGE SCALE GENOMIC DNA]</scope>
    <source>
        <strain>BN</strain>
        <strain evidence="3">Sprague-Dawley</strain>
    </source>
</reference>
<proteinExistence type="predicted"/>
<dbReference type="EMBL" id="CH473997">
    <property type="protein sequence ID" value="EDL91979.1"/>
    <property type="molecule type" value="Genomic_DNA"/>
</dbReference>
<evidence type="ECO:0000256" key="1">
    <source>
        <dbReference type="SAM" id="MobiDB-lite"/>
    </source>
</evidence>
<organism evidence="2 3">
    <name type="scientific">Rattus norvegicus</name>
    <name type="common">Rat</name>
    <dbReference type="NCBI Taxonomy" id="10116"/>
    <lineage>
        <taxon>Eukaryota</taxon>
        <taxon>Metazoa</taxon>
        <taxon>Chordata</taxon>
        <taxon>Craniata</taxon>
        <taxon>Vertebrata</taxon>
        <taxon>Euteleostomi</taxon>
        <taxon>Mammalia</taxon>
        <taxon>Eutheria</taxon>
        <taxon>Euarchontoglires</taxon>
        <taxon>Glires</taxon>
        <taxon>Rodentia</taxon>
        <taxon>Myomorpha</taxon>
        <taxon>Muroidea</taxon>
        <taxon>Muridae</taxon>
        <taxon>Murinae</taxon>
        <taxon>Rattus</taxon>
    </lineage>
</organism>
<name>A6JQV8_RAT</name>
<accession>A6JQV8</accession>